<dbReference type="EMBL" id="MLFK01000013">
    <property type="protein sequence ID" value="OIV39779.1"/>
    <property type="molecule type" value="Genomic_DNA"/>
</dbReference>
<protein>
    <recommendedName>
        <fullName evidence="3">Peptidase S1 domain-containing protein</fullName>
    </recommendedName>
</protein>
<sequence length="309" mass="35136">MNSATNKKLKFLQQYCEENYLELKRKFPNMIGLHVDQKVKKNKKMRIYSIVFHVLKKNPDENYNSIPPYIEIIFPNHLLYKIPTDIIERNHFKLQSGYPGCRVLNSTVNEIGSCSIFLKKDSDIIAVSNMHVMGSQFITDSTSYVPDLGNNLPKVVIGQDQSIKGTVFRGAFNDRLDVAFCRIDPNDHQKVSNIVPGVGKIQGYYNATNNYNKYKEVKVYGNISKLQRSTIKNVSTILEFNYSTDNLSFYHIFYGVSCLEDSVTSGGDSGGIVIMNDNQIIGIVLGSDGKNTYYLPYIRIKDYFNAIVL</sequence>
<evidence type="ECO:0000313" key="1">
    <source>
        <dbReference type="EMBL" id="OIV39779.1"/>
    </source>
</evidence>
<dbReference type="Proteomes" id="UP000182826">
    <property type="component" value="Unassembled WGS sequence"/>
</dbReference>
<evidence type="ECO:0000313" key="2">
    <source>
        <dbReference type="Proteomes" id="UP000182826"/>
    </source>
</evidence>
<evidence type="ECO:0008006" key="3">
    <source>
        <dbReference type="Google" id="ProtNLM"/>
    </source>
</evidence>
<name>A0A1J7BM48_FLAJO</name>
<gene>
    <name evidence="1" type="ORF">BKM63_23250</name>
</gene>
<dbReference type="SUPFAM" id="SSF50494">
    <property type="entry name" value="Trypsin-like serine proteases"/>
    <property type="match status" value="1"/>
</dbReference>
<reference evidence="1 2" key="1">
    <citation type="submission" date="2016-10" db="EMBL/GenBank/DDBJ databases">
        <title>Draft Genome Sequence of Rhizobacteria Flavobacterium johnsoniae CI04.</title>
        <authorList>
            <person name="Bravo J.I."/>
            <person name="Lozano G.L."/>
            <person name="Handelsman J."/>
        </authorList>
    </citation>
    <scope>NUCLEOTIDE SEQUENCE [LARGE SCALE GENOMIC DNA]</scope>
    <source>
        <strain evidence="1 2">CI04</strain>
    </source>
</reference>
<proteinExistence type="predicted"/>
<keyword evidence="2" id="KW-1185">Reference proteome</keyword>
<organism evidence="1 2">
    <name type="scientific">Flavobacterium johnsoniae</name>
    <name type="common">Cytophaga johnsonae</name>
    <dbReference type="NCBI Taxonomy" id="986"/>
    <lineage>
        <taxon>Bacteria</taxon>
        <taxon>Pseudomonadati</taxon>
        <taxon>Bacteroidota</taxon>
        <taxon>Flavobacteriia</taxon>
        <taxon>Flavobacteriales</taxon>
        <taxon>Flavobacteriaceae</taxon>
        <taxon>Flavobacterium</taxon>
    </lineage>
</organism>
<dbReference type="AlphaFoldDB" id="A0A1J7BM48"/>
<accession>A0A1J7BM48</accession>
<comment type="caution">
    <text evidence="1">The sequence shown here is derived from an EMBL/GenBank/DDBJ whole genome shotgun (WGS) entry which is preliminary data.</text>
</comment>
<dbReference type="Gene3D" id="2.40.10.10">
    <property type="entry name" value="Trypsin-like serine proteases"/>
    <property type="match status" value="2"/>
</dbReference>
<dbReference type="InterPro" id="IPR043504">
    <property type="entry name" value="Peptidase_S1_PA_chymotrypsin"/>
</dbReference>
<dbReference type="InterPro" id="IPR009003">
    <property type="entry name" value="Peptidase_S1_PA"/>
</dbReference>